<organism evidence="8 9">
    <name type="scientific">Caloramator quimbayensis</name>
    <dbReference type="NCBI Taxonomy" id="1147123"/>
    <lineage>
        <taxon>Bacteria</taxon>
        <taxon>Bacillati</taxon>
        <taxon>Bacillota</taxon>
        <taxon>Clostridia</taxon>
        <taxon>Eubacteriales</taxon>
        <taxon>Clostridiaceae</taxon>
        <taxon>Caloramator</taxon>
    </lineage>
</organism>
<dbReference type="InterPro" id="IPR004680">
    <property type="entry name" value="Cit_transptr-like_dom"/>
</dbReference>
<evidence type="ECO:0000256" key="5">
    <source>
        <dbReference type="ARBA" id="ARBA00023136"/>
    </source>
</evidence>
<dbReference type="GO" id="GO:0016020">
    <property type="term" value="C:membrane"/>
    <property type="evidence" value="ECO:0007669"/>
    <property type="project" value="UniProtKB-SubCell"/>
</dbReference>
<feature type="transmembrane region" description="Helical" evidence="6">
    <location>
        <begin position="206"/>
        <end position="226"/>
    </location>
</feature>
<evidence type="ECO:0000256" key="6">
    <source>
        <dbReference type="SAM" id="Phobius"/>
    </source>
</evidence>
<gene>
    <name evidence="8" type="ORF">SAMN05443428_10880</name>
</gene>
<keyword evidence="2" id="KW-0813">Transport</keyword>
<feature type="transmembrane region" description="Helical" evidence="6">
    <location>
        <begin position="355"/>
        <end position="377"/>
    </location>
</feature>
<evidence type="ECO:0000256" key="1">
    <source>
        <dbReference type="ARBA" id="ARBA00004141"/>
    </source>
</evidence>
<dbReference type="EMBL" id="FUYH01000008">
    <property type="protein sequence ID" value="SKA87926.1"/>
    <property type="molecule type" value="Genomic_DNA"/>
</dbReference>
<dbReference type="GO" id="GO:0055085">
    <property type="term" value="P:transmembrane transport"/>
    <property type="evidence" value="ECO:0007669"/>
    <property type="project" value="InterPro"/>
</dbReference>
<feature type="transmembrane region" description="Helical" evidence="6">
    <location>
        <begin position="166"/>
        <end position="185"/>
    </location>
</feature>
<keyword evidence="9" id="KW-1185">Reference proteome</keyword>
<dbReference type="PANTHER" id="PTHR43568:SF1">
    <property type="entry name" value="P PROTEIN"/>
    <property type="match status" value="1"/>
</dbReference>
<feature type="transmembrane region" description="Helical" evidence="6">
    <location>
        <begin position="255"/>
        <end position="274"/>
    </location>
</feature>
<evidence type="ECO:0000313" key="8">
    <source>
        <dbReference type="EMBL" id="SKA87926.1"/>
    </source>
</evidence>
<sequence>MSQAEYEISSNKINFLIDFLKKDIVFTISLILALSSCFLSLPKTSYIDFKVLSSLFCLMVVVKAFEDLNLLDYIAVYILNKCTNIRRVSLVLIILSFFMSMFVTNDISLITLVPLSLIISKKSSIDLMYTIILQTIAANIGSSLTPMGNPQNLYIFSYYNLTAKEFFSTILLIAISGLLLLYVLSKRNRDEKIDISLKGTKIKSNSLALLWISLFIIVVLSVFGILDYKITFFLIIIAALILNSKLLFLIDYPLLITFVCFFIFIGNVSNMPLINSYMKNHLNSSTSVYFTSIVLSQFISNVPACIFLSKFTDFYRHLLLGVNVGGLGTLIASLASIISYKLYLREYPQKSKDYIVKFTLNNLLALIILTVIGAVFLI</sequence>
<feature type="transmembrane region" description="Helical" evidence="6">
    <location>
        <begin position="90"/>
        <end position="115"/>
    </location>
</feature>
<name>A0A1T4XEE7_9CLOT</name>
<feature type="transmembrane region" description="Helical" evidence="6">
    <location>
        <begin position="320"/>
        <end position="343"/>
    </location>
</feature>
<evidence type="ECO:0000259" key="7">
    <source>
        <dbReference type="Pfam" id="PF03600"/>
    </source>
</evidence>
<comment type="subcellular location">
    <subcellularLocation>
        <location evidence="1">Membrane</location>
        <topology evidence="1">Multi-pass membrane protein</topology>
    </subcellularLocation>
</comment>
<dbReference type="Pfam" id="PF03600">
    <property type="entry name" value="CitMHS"/>
    <property type="match status" value="1"/>
</dbReference>
<dbReference type="OrthoDB" id="3177666at2"/>
<proteinExistence type="predicted"/>
<dbReference type="AlphaFoldDB" id="A0A1T4XEE7"/>
<dbReference type="PANTHER" id="PTHR43568">
    <property type="entry name" value="P PROTEIN"/>
    <property type="match status" value="1"/>
</dbReference>
<keyword evidence="5 6" id="KW-0472">Membrane</keyword>
<keyword evidence="4 6" id="KW-1133">Transmembrane helix</keyword>
<feature type="transmembrane region" description="Helical" evidence="6">
    <location>
        <begin position="24"/>
        <end position="42"/>
    </location>
</feature>
<dbReference type="Proteomes" id="UP000190105">
    <property type="component" value="Unassembled WGS sequence"/>
</dbReference>
<evidence type="ECO:0000256" key="2">
    <source>
        <dbReference type="ARBA" id="ARBA00022448"/>
    </source>
</evidence>
<reference evidence="9" key="1">
    <citation type="submission" date="2017-02" db="EMBL/GenBank/DDBJ databases">
        <authorList>
            <person name="Varghese N."/>
            <person name="Submissions S."/>
        </authorList>
    </citation>
    <scope>NUCLEOTIDE SEQUENCE [LARGE SCALE GENOMIC DNA]</scope>
    <source>
        <strain evidence="9">USBA 833</strain>
    </source>
</reference>
<keyword evidence="3 6" id="KW-0812">Transmembrane</keyword>
<evidence type="ECO:0000313" key="9">
    <source>
        <dbReference type="Proteomes" id="UP000190105"/>
    </source>
</evidence>
<dbReference type="InterPro" id="IPR051475">
    <property type="entry name" value="Diverse_Ion_Transporter"/>
</dbReference>
<evidence type="ECO:0000256" key="4">
    <source>
        <dbReference type="ARBA" id="ARBA00022989"/>
    </source>
</evidence>
<feature type="transmembrane region" description="Helical" evidence="6">
    <location>
        <begin position="232"/>
        <end position="250"/>
    </location>
</feature>
<dbReference type="RefSeq" id="WP_078696387.1">
    <property type="nucleotide sequence ID" value="NZ_FUYH01000008.1"/>
</dbReference>
<protein>
    <submittedName>
        <fullName evidence="8">Transporter, YbiR family</fullName>
    </submittedName>
</protein>
<accession>A0A1T4XEE7</accession>
<dbReference type="STRING" id="1147123.SAMN05443428_10880"/>
<feature type="domain" description="Citrate transporter-like" evidence="7">
    <location>
        <begin position="20"/>
        <end position="307"/>
    </location>
</feature>
<feature type="transmembrane region" description="Helical" evidence="6">
    <location>
        <begin position="286"/>
        <end position="308"/>
    </location>
</feature>
<evidence type="ECO:0000256" key="3">
    <source>
        <dbReference type="ARBA" id="ARBA00022692"/>
    </source>
</evidence>